<dbReference type="SUPFAM" id="SSF50475">
    <property type="entry name" value="FMN-binding split barrel"/>
    <property type="match status" value="1"/>
</dbReference>
<proteinExistence type="predicted"/>
<evidence type="ECO:0000313" key="2">
    <source>
        <dbReference type="EMBL" id="KDQ62920.1"/>
    </source>
</evidence>
<dbReference type="InterPro" id="IPR024624">
    <property type="entry name" value="Pyridox_Oxase_Alr4036_FMN-bd"/>
</dbReference>
<dbReference type="EMBL" id="KL197710">
    <property type="protein sequence ID" value="KDQ62920.1"/>
    <property type="molecule type" value="Genomic_DNA"/>
</dbReference>
<reference evidence="3" key="1">
    <citation type="journal article" date="2014" name="Proc. Natl. Acad. Sci. U.S.A.">
        <title>Extensive sampling of basidiomycete genomes demonstrates inadequacy of the white-rot/brown-rot paradigm for wood decay fungi.</title>
        <authorList>
            <person name="Riley R."/>
            <person name="Salamov A.A."/>
            <person name="Brown D.W."/>
            <person name="Nagy L.G."/>
            <person name="Floudas D."/>
            <person name="Held B.W."/>
            <person name="Levasseur A."/>
            <person name="Lombard V."/>
            <person name="Morin E."/>
            <person name="Otillar R."/>
            <person name="Lindquist E.A."/>
            <person name="Sun H."/>
            <person name="LaButti K.M."/>
            <person name="Schmutz J."/>
            <person name="Jabbour D."/>
            <person name="Luo H."/>
            <person name="Baker S.E."/>
            <person name="Pisabarro A.G."/>
            <person name="Walton J.D."/>
            <person name="Blanchette R.A."/>
            <person name="Henrissat B."/>
            <person name="Martin F."/>
            <person name="Cullen D."/>
            <person name="Hibbett D.S."/>
            <person name="Grigoriev I.V."/>
        </authorList>
    </citation>
    <scope>NUCLEOTIDE SEQUENCE [LARGE SCALE GENOMIC DNA]</scope>
    <source>
        <strain evidence="3">MUCL 33604</strain>
    </source>
</reference>
<dbReference type="PANTHER" id="PTHR28243:SF1">
    <property type="entry name" value="PYRIDOXAMINE 5'-PHOSPHATE OXIDASE ALR4036 FAMILY FMN-BINDING DOMAIN-CONTAINING PROTEIN"/>
    <property type="match status" value="1"/>
</dbReference>
<feature type="domain" description="Pyridoxamine 5'-phosphate oxidase Alr4036 family FMN-binding" evidence="1">
    <location>
        <begin position="2"/>
        <end position="101"/>
    </location>
</feature>
<dbReference type="Proteomes" id="UP000027265">
    <property type="component" value="Unassembled WGS sequence"/>
</dbReference>
<dbReference type="PANTHER" id="PTHR28243">
    <property type="entry name" value="AGL049CP"/>
    <property type="match status" value="1"/>
</dbReference>
<keyword evidence="3" id="KW-1185">Reference proteome</keyword>
<dbReference type="InParanoid" id="A0A067Q9W8"/>
<dbReference type="AlphaFoldDB" id="A0A067Q9W8"/>
<dbReference type="GO" id="GO:0010181">
    <property type="term" value="F:FMN binding"/>
    <property type="evidence" value="ECO:0007669"/>
    <property type="project" value="InterPro"/>
</dbReference>
<organism evidence="2 3">
    <name type="scientific">Jaapia argillacea MUCL 33604</name>
    <dbReference type="NCBI Taxonomy" id="933084"/>
    <lineage>
        <taxon>Eukaryota</taxon>
        <taxon>Fungi</taxon>
        <taxon>Dikarya</taxon>
        <taxon>Basidiomycota</taxon>
        <taxon>Agaricomycotina</taxon>
        <taxon>Agaricomycetes</taxon>
        <taxon>Agaricomycetidae</taxon>
        <taxon>Jaapiales</taxon>
        <taxon>Jaapiaceae</taxon>
        <taxon>Jaapia</taxon>
    </lineage>
</organism>
<name>A0A067Q9W8_9AGAM</name>
<dbReference type="Gene3D" id="2.30.110.10">
    <property type="entry name" value="Electron Transport, Fmn-binding Protein, Chain A"/>
    <property type="match status" value="1"/>
</dbReference>
<accession>A0A067Q9W8</accession>
<dbReference type="STRING" id="933084.A0A067Q9W8"/>
<dbReference type="Pfam" id="PF12766">
    <property type="entry name" value="Pyridox_oxase_2"/>
    <property type="match status" value="1"/>
</dbReference>
<evidence type="ECO:0000259" key="1">
    <source>
        <dbReference type="Pfam" id="PF12766"/>
    </source>
</evidence>
<sequence length="232" mass="26048">MPWLSAVHKAVAELGDEARAFALATVDTNGMPHVRTYMYRSTLASKPFPQIPILISSTDIRAAKVDQMVDNPSNPTGEVEMCFWIASTMEQIRIRGHAFVLPALSHPLSKKFHLERFPGLEGLVKVDGIDLESVRRNTFENMPPDLKVSWCGPTPGSVLPGGYRASTGGPETLPKFSEATEERQNWEDAFGKFALIGIEPFEVDYVEMKVTPNRRRRFLLEEDEWKETDVAL</sequence>
<gene>
    <name evidence="2" type="ORF">JAAARDRAFT_188560</name>
</gene>
<dbReference type="OrthoDB" id="434253at2759"/>
<dbReference type="InterPro" id="IPR012349">
    <property type="entry name" value="Split_barrel_FMN-bd"/>
</dbReference>
<protein>
    <recommendedName>
        <fullName evidence="1">Pyridoxamine 5'-phosphate oxidase Alr4036 family FMN-binding domain-containing protein</fullName>
    </recommendedName>
</protein>
<evidence type="ECO:0000313" key="3">
    <source>
        <dbReference type="Proteomes" id="UP000027265"/>
    </source>
</evidence>
<dbReference type="HOGENOM" id="CLU_058669_1_1_1"/>